<reference evidence="1 2" key="1">
    <citation type="journal article" date="2018" name="PLoS ONE">
        <title>The draft genome of Kipferlia bialata reveals reductive genome evolution in fornicate parasites.</title>
        <authorList>
            <person name="Tanifuji G."/>
            <person name="Takabayashi S."/>
            <person name="Kume K."/>
            <person name="Takagi M."/>
            <person name="Nakayama T."/>
            <person name="Kamikawa R."/>
            <person name="Inagaki Y."/>
            <person name="Hashimoto T."/>
        </authorList>
    </citation>
    <scope>NUCLEOTIDE SEQUENCE [LARGE SCALE GENOMIC DNA]</scope>
    <source>
        <strain evidence="1">NY0173</strain>
    </source>
</reference>
<sequence length="257" mass="27318">MDPFAVNQISAEDRNYWPDIPYSAETEDRGYQVSADALEAMHGLPLVVASVTEACPLVHSMAAVPQDPTADSDVIEVPCDGWVVALSPSLQTCFLYPRHMHVDVPEPRLRHSTQALIRSIVGTLKPSSVLILDAVPSTGFGGLFFLSSNPLPHPLALPPRCTLSPVAGSVVRACLGTDGDVPFTAAVVAPSEHLPPTMSHHAWADPSLTSRAAATPYVAQMEGLVGAAGTPRRTVVLAATRRVVRNTLDCAIPAMYL</sequence>
<accession>A0A9K3GIJ1</accession>
<protein>
    <submittedName>
        <fullName evidence="1">Uncharacterized protein</fullName>
    </submittedName>
</protein>
<comment type="caution">
    <text evidence="1">The sequence shown here is derived from an EMBL/GenBank/DDBJ whole genome shotgun (WGS) entry which is preliminary data.</text>
</comment>
<keyword evidence="2" id="KW-1185">Reference proteome</keyword>
<gene>
    <name evidence="1" type="ORF">KIPB_005449</name>
</gene>
<dbReference type="AlphaFoldDB" id="A0A9K3GIJ1"/>
<proteinExistence type="predicted"/>
<evidence type="ECO:0000313" key="1">
    <source>
        <dbReference type="EMBL" id="GIQ84027.1"/>
    </source>
</evidence>
<dbReference type="Proteomes" id="UP000265618">
    <property type="component" value="Unassembled WGS sequence"/>
</dbReference>
<name>A0A9K3GIJ1_9EUKA</name>
<dbReference type="EMBL" id="BDIP01001278">
    <property type="protein sequence ID" value="GIQ84027.1"/>
    <property type="molecule type" value="Genomic_DNA"/>
</dbReference>
<organism evidence="1 2">
    <name type="scientific">Kipferlia bialata</name>
    <dbReference type="NCBI Taxonomy" id="797122"/>
    <lineage>
        <taxon>Eukaryota</taxon>
        <taxon>Metamonada</taxon>
        <taxon>Carpediemonas-like organisms</taxon>
        <taxon>Kipferlia</taxon>
    </lineage>
</organism>
<evidence type="ECO:0000313" key="2">
    <source>
        <dbReference type="Proteomes" id="UP000265618"/>
    </source>
</evidence>